<feature type="transmembrane region" description="Helical" evidence="9">
    <location>
        <begin position="223"/>
        <end position="241"/>
    </location>
</feature>
<dbReference type="HOGENOM" id="CLU_018808_8_2_0"/>
<accession>B8G927</accession>
<dbReference type="STRING" id="326427.Cagg_3462"/>
<feature type="transmembrane region" description="Helical" evidence="9">
    <location>
        <begin position="373"/>
        <end position="393"/>
    </location>
</feature>
<dbReference type="InterPro" id="IPR018212">
    <property type="entry name" value="Na/solute_symporter_CS"/>
</dbReference>
<dbReference type="InterPro" id="IPR038377">
    <property type="entry name" value="Na/Glc_symporter_sf"/>
</dbReference>
<dbReference type="eggNOG" id="COG4147">
    <property type="taxonomic scope" value="Bacteria"/>
</dbReference>
<keyword evidence="4" id="KW-1003">Cell membrane</keyword>
<evidence type="ECO:0000256" key="3">
    <source>
        <dbReference type="ARBA" id="ARBA00022448"/>
    </source>
</evidence>
<dbReference type="PANTHER" id="PTHR48086">
    <property type="entry name" value="SODIUM/PROLINE SYMPORTER-RELATED"/>
    <property type="match status" value="1"/>
</dbReference>
<feature type="transmembrane region" description="Helical" evidence="9">
    <location>
        <begin position="630"/>
        <end position="647"/>
    </location>
</feature>
<evidence type="ECO:0000313" key="10">
    <source>
        <dbReference type="EMBL" id="ACL26302.1"/>
    </source>
</evidence>
<dbReference type="PROSITE" id="PS00457">
    <property type="entry name" value="NA_SOLUT_SYMP_2"/>
    <property type="match status" value="1"/>
</dbReference>
<evidence type="ECO:0000256" key="1">
    <source>
        <dbReference type="ARBA" id="ARBA00004141"/>
    </source>
</evidence>
<dbReference type="AlphaFoldDB" id="B8G927"/>
<feature type="transmembrane region" description="Helical" evidence="9">
    <location>
        <begin position="115"/>
        <end position="136"/>
    </location>
</feature>
<protein>
    <submittedName>
        <fullName evidence="10">Na+/solute symporter</fullName>
    </submittedName>
</protein>
<feature type="transmembrane region" description="Helical" evidence="9">
    <location>
        <begin position="85"/>
        <end position="109"/>
    </location>
</feature>
<evidence type="ECO:0000256" key="7">
    <source>
        <dbReference type="ARBA" id="ARBA00023136"/>
    </source>
</evidence>
<reference evidence="10" key="1">
    <citation type="submission" date="2008-12" db="EMBL/GenBank/DDBJ databases">
        <title>Complete sequence of Chloroflexus aggregans DSM 9485.</title>
        <authorList>
            <consortium name="US DOE Joint Genome Institute"/>
            <person name="Lucas S."/>
            <person name="Copeland A."/>
            <person name="Lapidus A."/>
            <person name="Glavina del Rio T."/>
            <person name="Dalin E."/>
            <person name="Tice H."/>
            <person name="Pitluck S."/>
            <person name="Foster B."/>
            <person name="Larimer F."/>
            <person name="Land M."/>
            <person name="Hauser L."/>
            <person name="Kyrpides N."/>
            <person name="Mikhailova N."/>
            <person name="Bryant D."/>
            <person name="Richardson P."/>
        </authorList>
    </citation>
    <scope>NUCLEOTIDE SEQUENCE</scope>
    <source>
        <strain evidence="10">DSM 9485</strain>
    </source>
</reference>
<evidence type="ECO:0000256" key="9">
    <source>
        <dbReference type="SAM" id="Phobius"/>
    </source>
</evidence>
<dbReference type="PANTHER" id="PTHR48086:SF5">
    <property type="entry name" value="NA(+):SOLUTE SYMPORTER (SSF FAMILY)"/>
    <property type="match status" value="1"/>
</dbReference>
<keyword evidence="3" id="KW-0813">Transport</keyword>
<feature type="transmembrane region" description="Helical" evidence="9">
    <location>
        <begin position="190"/>
        <end position="211"/>
    </location>
</feature>
<evidence type="ECO:0000256" key="2">
    <source>
        <dbReference type="ARBA" id="ARBA00006434"/>
    </source>
</evidence>
<evidence type="ECO:0000256" key="4">
    <source>
        <dbReference type="ARBA" id="ARBA00022475"/>
    </source>
</evidence>
<dbReference type="PROSITE" id="PS50283">
    <property type="entry name" value="NA_SOLUT_SYMP_3"/>
    <property type="match status" value="1"/>
</dbReference>
<keyword evidence="5 9" id="KW-0812">Transmembrane</keyword>
<sequence>MATSAQSQSVFRNRMARYYGYFTIGFIGISLLMLLLEVFAGLPTQIIGWVFLLLTMALYATIGILSRTKLLDEYYVAGRNVPAVFNGMATGADWMSAASFISMAGTLWLLGYDGLAYIMGWTGGYVLLALLFAPYLRKFGQYTIPDFVGARFGGNTARVVAAICAIIVSLTYVTAQVVGVGLIMQRFVGVDYTIGVILGLSGVLVCSFLGGMKAVTWTQVAQYIILIIAYLIPVTALSIQLTGFPIPQLSYGQALQRIQVLEQEQGLAKTAESPVVPGKFVTSGYIPPFNEGLSNAAAVDAVKQLNTQFGLNVTPPALQTIPDAKKPELGDWRGTPWNFLALMACLMLGTAGLPHILIRFYTVPSVRESRMSVGWSLFFIFLLYFTAPAYAAFSRWQILENVVGKPISELPNWTKTWASNGLIVIRDLKAIDGVEIGKEPGWVKNLINAKSLVVEDANGNGKIDLGPWEDIGEGKGRAGEISGTVVTKARTDGILQLNELGRTTADGIDGDLVVLSTPDIAGLPFTIGALIAAGGLAAALSTADGLLVVIASAIAHDIYFRTINPKASLNTRIVLGKSMIVVAAVVAALLAMPRLALIAQMVAWAFSMAAATFFPVVLLGIFWKRANGPGAIAGMIGGLAVTLFYMFNNYTNPAFNVLGISHLGSGIFGLPVAIILIVVVSLLTKEPSKEIQDLVDNLRNPITDDEGMSKMLDKVATAK</sequence>
<feature type="transmembrane region" description="Helical" evidence="9">
    <location>
        <begin position="18"/>
        <end position="40"/>
    </location>
</feature>
<dbReference type="InterPro" id="IPR001734">
    <property type="entry name" value="Na/solute_symporter"/>
</dbReference>
<dbReference type="Pfam" id="PF00474">
    <property type="entry name" value="SSF"/>
    <property type="match status" value="2"/>
</dbReference>
<dbReference type="OrthoDB" id="9814523at2"/>
<evidence type="ECO:0000256" key="6">
    <source>
        <dbReference type="ARBA" id="ARBA00022989"/>
    </source>
</evidence>
<keyword evidence="11" id="KW-1185">Reference proteome</keyword>
<evidence type="ECO:0000313" key="11">
    <source>
        <dbReference type="Proteomes" id="UP000002508"/>
    </source>
</evidence>
<dbReference type="NCBIfam" id="TIGR03648">
    <property type="entry name" value="Na_symport_lg"/>
    <property type="match status" value="1"/>
</dbReference>
<feature type="transmembrane region" description="Helical" evidence="9">
    <location>
        <begin position="525"/>
        <end position="554"/>
    </location>
</feature>
<organism evidence="10 11">
    <name type="scientific">Chloroflexus aggregans (strain MD-66 / DSM 9485)</name>
    <dbReference type="NCBI Taxonomy" id="326427"/>
    <lineage>
        <taxon>Bacteria</taxon>
        <taxon>Bacillati</taxon>
        <taxon>Chloroflexota</taxon>
        <taxon>Chloroflexia</taxon>
        <taxon>Chloroflexales</taxon>
        <taxon>Chloroflexineae</taxon>
        <taxon>Chloroflexaceae</taxon>
        <taxon>Chloroflexus</taxon>
    </lineage>
</organism>
<dbReference type="GO" id="GO:0022857">
    <property type="term" value="F:transmembrane transporter activity"/>
    <property type="evidence" value="ECO:0007669"/>
    <property type="project" value="InterPro"/>
</dbReference>
<feature type="transmembrane region" description="Helical" evidence="9">
    <location>
        <begin position="574"/>
        <end position="596"/>
    </location>
</feature>
<evidence type="ECO:0000256" key="8">
    <source>
        <dbReference type="RuleBase" id="RU362091"/>
    </source>
</evidence>
<feature type="transmembrane region" description="Helical" evidence="9">
    <location>
        <begin position="659"/>
        <end position="683"/>
    </location>
</feature>
<dbReference type="KEGG" id="cag:Cagg_3462"/>
<dbReference type="GO" id="GO:0005886">
    <property type="term" value="C:plasma membrane"/>
    <property type="evidence" value="ECO:0007669"/>
    <property type="project" value="TreeGrafter"/>
</dbReference>
<comment type="subcellular location">
    <subcellularLocation>
        <location evidence="1">Membrane</location>
        <topology evidence="1">Multi-pass membrane protein</topology>
    </subcellularLocation>
</comment>
<dbReference type="InterPro" id="IPR019899">
    <property type="entry name" value="Na/solute_symporter_VC_2705"/>
</dbReference>
<dbReference type="RefSeq" id="WP_015942149.1">
    <property type="nucleotide sequence ID" value="NC_011831.1"/>
</dbReference>
<gene>
    <name evidence="10" type="ordered locus">Cagg_3462</name>
</gene>
<proteinExistence type="inferred from homology"/>
<feature type="transmembrane region" description="Helical" evidence="9">
    <location>
        <begin position="602"/>
        <end position="623"/>
    </location>
</feature>
<dbReference type="InterPro" id="IPR050277">
    <property type="entry name" value="Sodium:Solute_Symporter"/>
</dbReference>
<keyword evidence="7 9" id="KW-0472">Membrane</keyword>
<keyword evidence="6 9" id="KW-1133">Transmembrane helix</keyword>
<feature type="transmembrane region" description="Helical" evidence="9">
    <location>
        <begin position="46"/>
        <end position="65"/>
    </location>
</feature>
<dbReference type="Gene3D" id="1.20.1730.10">
    <property type="entry name" value="Sodium/glucose cotransporter"/>
    <property type="match status" value="1"/>
</dbReference>
<dbReference type="Proteomes" id="UP000002508">
    <property type="component" value="Chromosome"/>
</dbReference>
<dbReference type="CDD" id="cd11480">
    <property type="entry name" value="SLC5sbd_u4"/>
    <property type="match status" value="1"/>
</dbReference>
<dbReference type="GO" id="GO:0046942">
    <property type="term" value="P:carboxylic acid transport"/>
    <property type="evidence" value="ECO:0007669"/>
    <property type="project" value="UniProtKB-ARBA"/>
</dbReference>
<feature type="transmembrane region" description="Helical" evidence="9">
    <location>
        <begin position="339"/>
        <end position="361"/>
    </location>
</feature>
<name>B8G927_CHLAD</name>
<comment type="similarity">
    <text evidence="2 8">Belongs to the sodium:solute symporter (SSF) (TC 2.A.21) family.</text>
</comment>
<evidence type="ECO:0000256" key="5">
    <source>
        <dbReference type="ARBA" id="ARBA00022692"/>
    </source>
</evidence>
<dbReference type="EMBL" id="CP001337">
    <property type="protein sequence ID" value="ACL26302.1"/>
    <property type="molecule type" value="Genomic_DNA"/>
</dbReference>
<feature type="transmembrane region" description="Helical" evidence="9">
    <location>
        <begin position="157"/>
        <end position="184"/>
    </location>
</feature>